<evidence type="ECO:0000313" key="11">
    <source>
        <dbReference type="Ensembl" id="ENSSTUP00000014625.1"/>
    </source>
</evidence>
<evidence type="ECO:0000256" key="7">
    <source>
        <dbReference type="ARBA" id="ARBA00023002"/>
    </source>
</evidence>
<dbReference type="GO" id="GO:0005788">
    <property type="term" value="C:endoplasmic reticulum lumen"/>
    <property type="evidence" value="ECO:0007669"/>
    <property type="project" value="UniProtKB-ARBA"/>
</dbReference>
<name>A0A673WRF6_SALTR</name>
<evidence type="ECO:0000256" key="1">
    <source>
        <dbReference type="ARBA" id="ARBA00000217"/>
    </source>
</evidence>
<dbReference type="FunFam" id="3.40.30.10:FF:000049">
    <property type="entry name" value="Glutathione peroxidase"/>
    <property type="match status" value="1"/>
</dbReference>
<dbReference type="Pfam" id="PF00255">
    <property type="entry name" value="GSHPx"/>
    <property type="match status" value="1"/>
</dbReference>
<dbReference type="GO" id="GO:0006979">
    <property type="term" value="P:response to oxidative stress"/>
    <property type="evidence" value="ECO:0007669"/>
    <property type="project" value="InterPro"/>
</dbReference>
<comment type="catalytic activity">
    <reaction evidence="1">
        <text>2 glutathione + H2O2 = glutathione disulfide + 2 H2O</text>
        <dbReference type="Rhea" id="RHEA:16833"/>
        <dbReference type="ChEBI" id="CHEBI:15377"/>
        <dbReference type="ChEBI" id="CHEBI:16240"/>
        <dbReference type="ChEBI" id="CHEBI:57925"/>
        <dbReference type="ChEBI" id="CHEBI:58297"/>
        <dbReference type="EC" id="1.11.1.9"/>
    </reaction>
</comment>
<dbReference type="GeneID" id="115165029"/>
<dbReference type="NCBIfam" id="TIGR02540">
    <property type="entry name" value="gpx7"/>
    <property type="match status" value="1"/>
</dbReference>
<feature type="transmembrane region" description="Helical" evidence="10">
    <location>
        <begin position="68"/>
        <end position="89"/>
    </location>
</feature>
<gene>
    <name evidence="11" type="primary">GPX8</name>
    <name evidence="11" type="synonym">gpx8</name>
</gene>
<dbReference type="PRINTS" id="PR01011">
    <property type="entry name" value="GLUTPROXDASE"/>
</dbReference>
<dbReference type="GeneTree" id="ENSGT00940000159371"/>
<dbReference type="KEGG" id="stru:115165029"/>
<dbReference type="GO" id="GO:0016020">
    <property type="term" value="C:membrane"/>
    <property type="evidence" value="ECO:0007669"/>
    <property type="project" value="UniProtKB-SubCell"/>
</dbReference>
<dbReference type="Gene3D" id="3.40.30.10">
    <property type="entry name" value="Glutaredoxin"/>
    <property type="match status" value="1"/>
</dbReference>
<dbReference type="InterPro" id="IPR029760">
    <property type="entry name" value="GPX_CS"/>
</dbReference>
<dbReference type="GO" id="GO:0033554">
    <property type="term" value="P:cellular response to stress"/>
    <property type="evidence" value="ECO:0007669"/>
    <property type="project" value="UniProtKB-ARBA"/>
</dbReference>
<dbReference type="PANTHER" id="PTHR11592">
    <property type="entry name" value="GLUTATHIONE PEROXIDASE"/>
    <property type="match status" value="1"/>
</dbReference>
<dbReference type="PANTHER" id="PTHR11592:SF7">
    <property type="entry name" value="GLUTATHIONE PEROXIDASE 8-RELATED"/>
    <property type="match status" value="1"/>
</dbReference>
<evidence type="ECO:0000256" key="4">
    <source>
        <dbReference type="ARBA" id="ARBA00022559"/>
    </source>
</evidence>
<dbReference type="PROSITE" id="PS51355">
    <property type="entry name" value="GLUTATHIONE_PEROXID_3"/>
    <property type="match status" value="1"/>
</dbReference>
<evidence type="ECO:0000313" key="12">
    <source>
        <dbReference type="Proteomes" id="UP000472277"/>
    </source>
</evidence>
<keyword evidence="7 9" id="KW-0560">Oxidoreductase</keyword>
<dbReference type="InterPro" id="IPR013376">
    <property type="entry name" value="Glut_perox_Gpx7"/>
</dbReference>
<keyword evidence="6 10" id="KW-1133">Transmembrane helix</keyword>
<evidence type="ECO:0000256" key="2">
    <source>
        <dbReference type="ARBA" id="ARBA00004167"/>
    </source>
</evidence>
<dbReference type="AlphaFoldDB" id="A0A673WRF6"/>
<keyword evidence="5 10" id="KW-0812">Transmembrane</keyword>
<dbReference type="InterPro" id="IPR000889">
    <property type="entry name" value="Glutathione_peroxidase"/>
</dbReference>
<reference evidence="11" key="1">
    <citation type="submission" date="2025-08" db="UniProtKB">
        <authorList>
            <consortium name="Ensembl"/>
        </authorList>
    </citation>
    <scope>IDENTIFICATION</scope>
</reference>
<keyword evidence="4 9" id="KW-0575">Peroxidase</keyword>
<keyword evidence="12" id="KW-1185">Reference proteome</keyword>
<dbReference type="RefSeq" id="XP_029573907.1">
    <property type="nucleotide sequence ID" value="XM_029718047.1"/>
</dbReference>
<proteinExistence type="inferred from homology"/>
<dbReference type="PROSITE" id="PS00763">
    <property type="entry name" value="GLUTATHIONE_PEROXID_2"/>
    <property type="match status" value="1"/>
</dbReference>
<dbReference type="InterPro" id="IPR036249">
    <property type="entry name" value="Thioredoxin-like_sf"/>
</dbReference>
<dbReference type="FunCoup" id="A0A673WRF6">
    <property type="interactions" value="149"/>
</dbReference>
<keyword evidence="8 10" id="KW-0472">Membrane</keyword>
<evidence type="ECO:0000256" key="9">
    <source>
        <dbReference type="RuleBase" id="RU000499"/>
    </source>
</evidence>
<evidence type="ECO:0000256" key="5">
    <source>
        <dbReference type="ARBA" id="ARBA00022692"/>
    </source>
</evidence>
<comment type="similarity">
    <text evidence="3 9">Belongs to the glutathione peroxidase family.</text>
</comment>
<evidence type="ECO:0000256" key="6">
    <source>
        <dbReference type="ARBA" id="ARBA00022989"/>
    </source>
</evidence>
<dbReference type="GO" id="GO:0004602">
    <property type="term" value="F:glutathione peroxidase activity"/>
    <property type="evidence" value="ECO:0007669"/>
    <property type="project" value="UniProtKB-EC"/>
</dbReference>
<evidence type="ECO:0000256" key="8">
    <source>
        <dbReference type="ARBA" id="ARBA00023136"/>
    </source>
</evidence>
<dbReference type="Ensembl" id="ENSSTUT00000015432.1">
    <property type="protein sequence ID" value="ENSSTUP00000014625.1"/>
    <property type="gene ID" value="ENSSTUG00000006748.1"/>
</dbReference>
<accession>A0A673WRF6</accession>
<dbReference type="Proteomes" id="UP000472277">
    <property type="component" value="Chromosome 27"/>
</dbReference>
<reference evidence="11" key="2">
    <citation type="submission" date="2025-09" db="UniProtKB">
        <authorList>
            <consortium name="Ensembl"/>
        </authorList>
    </citation>
    <scope>IDENTIFICATION</scope>
</reference>
<dbReference type="OMA" id="PTWNFCK"/>
<dbReference type="InParanoid" id="A0A673WRF6"/>
<comment type="subcellular location">
    <subcellularLocation>
        <location evidence="2">Membrane</location>
        <topology evidence="2">Single-pass membrane protein</topology>
    </subcellularLocation>
</comment>
<dbReference type="SUPFAM" id="SSF52833">
    <property type="entry name" value="Thioredoxin-like"/>
    <property type="match status" value="1"/>
</dbReference>
<evidence type="ECO:0000256" key="3">
    <source>
        <dbReference type="ARBA" id="ARBA00006926"/>
    </source>
</evidence>
<evidence type="ECO:0000256" key="10">
    <source>
        <dbReference type="SAM" id="Phobius"/>
    </source>
</evidence>
<sequence>MPNTEQTSSKARRLLNSLCARPASQPARLNPAAGHSFPRTQNIIPSKMEALEVLGGYPNKPSNPRSRMVRVLLSMTVVMGCLLMLHSFLKIAMSRKPQDFYSFEVKDAKGKSVSLERYRGKASLVVNVASHSEHTENNYRSLQELHRELGTSHFNVLAFPCGQFGDTEMGTSRDIETNAKNTHGVTFPIFSKIKIMGSEAEPAFKFITDSVKKIPKWNFWKFLVNPEGQVVRYWKAEEPAESVRQEATAMVRQIILKKRAEL</sequence>
<organism evidence="11 12">
    <name type="scientific">Salmo trutta</name>
    <name type="common">Brown trout</name>
    <dbReference type="NCBI Taxonomy" id="8032"/>
    <lineage>
        <taxon>Eukaryota</taxon>
        <taxon>Metazoa</taxon>
        <taxon>Chordata</taxon>
        <taxon>Craniata</taxon>
        <taxon>Vertebrata</taxon>
        <taxon>Euteleostomi</taxon>
        <taxon>Actinopterygii</taxon>
        <taxon>Neopterygii</taxon>
        <taxon>Teleostei</taxon>
        <taxon>Protacanthopterygii</taxon>
        <taxon>Salmoniformes</taxon>
        <taxon>Salmonidae</taxon>
        <taxon>Salmoninae</taxon>
        <taxon>Salmo</taxon>
    </lineage>
</organism>
<protein>
    <recommendedName>
        <fullName evidence="9">Glutathione peroxidase</fullName>
    </recommendedName>
</protein>
<dbReference type="CDD" id="cd00340">
    <property type="entry name" value="GSH_Peroxidase"/>
    <property type="match status" value="1"/>
</dbReference>